<reference evidence="2" key="2">
    <citation type="submission" date="2018-05" db="EMBL/GenBank/DDBJ databases">
        <title>OpunRS2 (Oryza punctata Reference Sequence Version 2).</title>
        <authorList>
            <person name="Zhang J."/>
            <person name="Kudrna D."/>
            <person name="Lee S."/>
            <person name="Talag J."/>
            <person name="Welchert J."/>
            <person name="Wing R.A."/>
        </authorList>
    </citation>
    <scope>NUCLEOTIDE SEQUENCE [LARGE SCALE GENOMIC DNA]</scope>
</reference>
<dbReference type="Gramene" id="OPUNC04G27130.2">
    <property type="protein sequence ID" value="OPUNC04G27130.2"/>
    <property type="gene ID" value="OPUNC04G27130"/>
</dbReference>
<organism evidence="2">
    <name type="scientific">Oryza punctata</name>
    <name type="common">Red rice</name>
    <dbReference type="NCBI Taxonomy" id="4537"/>
    <lineage>
        <taxon>Eukaryota</taxon>
        <taxon>Viridiplantae</taxon>
        <taxon>Streptophyta</taxon>
        <taxon>Embryophyta</taxon>
        <taxon>Tracheophyta</taxon>
        <taxon>Spermatophyta</taxon>
        <taxon>Magnoliopsida</taxon>
        <taxon>Liliopsida</taxon>
        <taxon>Poales</taxon>
        <taxon>Poaceae</taxon>
        <taxon>BOP clade</taxon>
        <taxon>Oryzoideae</taxon>
        <taxon>Oryzeae</taxon>
        <taxon>Oryzinae</taxon>
        <taxon>Oryza</taxon>
    </lineage>
</organism>
<protein>
    <submittedName>
        <fullName evidence="2">Uncharacterized protein</fullName>
    </submittedName>
</protein>
<dbReference type="Proteomes" id="UP000026962">
    <property type="component" value="Chromosome 4"/>
</dbReference>
<dbReference type="AlphaFoldDB" id="A0A0E0KWT1"/>
<evidence type="ECO:0000313" key="2">
    <source>
        <dbReference type="EnsemblPlants" id="OPUNC04G27130.2"/>
    </source>
</evidence>
<feature type="region of interest" description="Disordered" evidence="1">
    <location>
        <begin position="1"/>
        <end position="108"/>
    </location>
</feature>
<proteinExistence type="predicted"/>
<feature type="compositionally biased region" description="Pro residues" evidence="1">
    <location>
        <begin position="58"/>
        <end position="71"/>
    </location>
</feature>
<reference evidence="2" key="1">
    <citation type="submission" date="2015-04" db="UniProtKB">
        <authorList>
            <consortium name="EnsemblPlants"/>
        </authorList>
    </citation>
    <scope>IDENTIFICATION</scope>
</reference>
<accession>A0A0E0KWT1</accession>
<keyword evidence="3" id="KW-1185">Reference proteome</keyword>
<dbReference type="EnsemblPlants" id="OPUNC04G27130.2">
    <property type="protein sequence ID" value="OPUNC04G27130.2"/>
    <property type="gene ID" value="OPUNC04G27130"/>
</dbReference>
<dbReference type="HOGENOM" id="CLU_1899601_0_0_1"/>
<evidence type="ECO:0000313" key="3">
    <source>
        <dbReference type="Proteomes" id="UP000026962"/>
    </source>
</evidence>
<feature type="compositionally biased region" description="Basic residues" evidence="1">
    <location>
        <begin position="7"/>
        <end position="18"/>
    </location>
</feature>
<feature type="compositionally biased region" description="Low complexity" evidence="1">
    <location>
        <begin position="92"/>
        <end position="108"/>
    </location>
</feature>
<sequence>MSASASARRKPSPTRHRTPPASASHCRGETKYPHLPRLASPRLAVTTITLLPRRGGRSPPPPPPPPPPSSAPPLSLLGGNPQFIPSPQTRSLPKTNPTPELNLPPLSAAAIPPSLPHKISLLRRTNSPAALFRV</sequence>
<evidence type="ECO:0000256" key="1">
    <source>
        <dbReference type="SAM" id="MobiDB-lite"/>
    </source>
</evidence>
<name>A0A0E0KWT1_ORYPU</name>